<dbReference type="SMART" id="SM00800">
    <property type="entry name" value="uDENN"/>
    <property type="match status" value="1"/>
</dbReference>
<dbReference type="PANTHER" id="PTHR12296">
    <property type="entry name" value="DENN DOMAIN-CONTAINING PROTEIN 4"/>
    <property type="match status" value="1"/>
</dbReference>
<dbReference type="InterPro" id="IPR057977">
    <property type="entry name" value="TPR_DENND3"/>
</dbReference>
<feature type="domain" description="UDENN" evidence="1">
    <location>
        <begin position="66"/>
        <end position="525"/>
    </location>
</feature>
<dbReference type="InterPro" id="IPR015943">
    <property type="entry name" value="WD40/YVTN_repeat-like_dom_sf"/>
</dbReference>
<organism evidence="2">
    <name type="scientific">Octopus bimaculoides</name>
    <name type="common">California two-spotted octopus</name>
    <dbReference type="NCBI Taxonomy" id="37653"/>
    <lineage>
        <taxon>Eukaryota</taxon>
        <taxon>Metazoa</taxon>
        <taxon>Spiralia</taxon>
        <taxon>Lophotrochozoa</taxon>
        <taxon>Mollusca</taxon>
        <taxon>Cephalopoda</taxon>
        <taxon>Coleoidea</taxon>
        <taxon>Octopodiformes</taxon>
        <taxon>Octopoda</taxon>
        <taxon>Incirrata</taxon>
        <taxon>Octopodidae</taxon>
        <taxon>Octopus</taxon>
    </lineage>
</organism>
<dbReference type="InterPro" id="IPR043153">
    <property type="entry name" value="DENN_C"/>
</dbReference>
<dbReference type="GO" id="GO:0032483">
    <property type="term" value="P:regulation of Rab protein signal transduction"/>
    <property type="evidence" value="ECO:0007669"/>
    <property type="project" value="TreeGrafter"/>
</dbReference>
<gene>
    <name evidence="2" type="ORF">OCBIM_22013902mg</name>
</gene>
<dbReference type="InterPro" id="IPR001194">
    <property type="entry name" value="cDENN_dom"/>
</dbReference>
<dbReference type="Gene3D" id="2.130.10.10">
    <property type="entry name" value="YVTN repeat-like/Quinoprotein amine dehydrogenase"/>
    <property type="match status" value="2"/>
</dbReference>
<evidence type="ECO:0000313" key="2">
    <source>
        <dbReference type="EMBL" id="KOF65963.1"/>
    </source>
</evidence>
<dbReference type="OMA" id="CSRDSIM"/>
<dbReference type="Pfam" id="PF02141">
    <property type="entry name" value="DENN"/>
    <property type="match status" value="1"/>
</dbReference>
<evidence type="ECO:0000259" key="1">
    <source>
        <dbReference type="PROSITE" id="PS50211"/>
    </source>
</evidence>
<dbReference type="GO" id="GO:0031410">
    <property type="term" value="C:cytoplasmic vesicle"/>
    <property type="evidence" value="ECO:0007669"/>
    <property type="project" value="TreeGrafter"/>
</dbReference>
<reference evidence="2" key="1">
    <citation type="submission" date="2015-07" db="EMBL/GenBank/DDBJ databases">
        <title>MeaNS - Measles Nucleotide Surveillance Program.</title>
        <authorList>
            <person name="Tran T."/>
            <person name="Druce J."/>
        </authorList>
    </citation>
    <scope>NUCLEOTIDE SEQUENCE</scope>
    <source>
        <strain evidence="2">UCB-OBI-ISO-001</strain>
        <tissue evidence="2">Gonad</tissue>
    </source>
</reference>
<dbReference type="AlphaFoldDB" id="A0A0L8FMU0"/>
<dbReference type="Pfam" id="PF03456">
    <property type="entry name" value="uDENN"/>
    <property type="match status" value="1"/>
</dbReference>
<dbReference type="STRING" id="37653.A0A0L8FMU0"/>
<dbReference type="InterPro" id="IPR011047">
    <property type="entry name" value="Quinoprotein_ADH-like_sf"/>
</dbReference>
<protein>
    <recommendedName>
        <fullName evidence="1">UDENN domain-containing protein</fullName>
    </recommendedName>
</protein>
<dbReference type="SMART" id="SM00320">
    <property type="entry name" value="WD40"/>
    <property type="match status" value="4"/>
</dbReference>
<dbReference type="Gene3D" id="3.30.450.200">
    <property type="match status" value="1"/>
</dbReference>
<dbReference type="OrthoDB" id="6019893at2759"/>
<dbReference type="Pfam" id="PF25570">
    <property type="entry name" value="TPR_DENND3"/>
    <property type="match status" value="1"/>
</dbReference>
<dbReference type="PANTHER" id="PTHR12296:SF21">
    <property type="entry name" value="DENN DOMAIN-CONTAINING PROTEIN 3"/>
    <property type="match status" value="1"/>
</dbReference>
<dbReference type="GO" id="GO:0005085">
    <property type="term" value="F:guanyl-nucleotide exchange factor activity"/>
    <property type="evidence" value="ECO:0007669"/>
    <property type="project" value="UniProtKB-ARBA"/>
</dbReference>
<dbReference type="EMBL" id="KQ428707">
    <property type="protein sequence ID" value="KOF65962.1"/>
    <property type="molecule type" value="Genomic_DNA"/>
</dbReference>
<dbReference type="SUPFAM" id="SSF50998">
    <property type="entry name" value="Quinoprotein alcohol dehydrogenase-like"/>
    <property type="match status" value="1"/>
</dbReference>
<dbReference type="InterPro" id="IPR051696">
    <property type="entry name" value="DENN_Domain_GEFs"/>
</dbReference>
<dbReference type="InterPro" id="IPR001680">
    <property type="entry name" value="WD40_rpt"/>
</dbReference>
<dbReference type="InterPro" id="IPR037516">
    <property type="entry name" value="Tripartite_DENN"/>
</dbReference>
<proteinExistence type="predicted"/>
<dbReference type="KEGG" id="obi:106882353"/>
<dbReference type="EMBL" id="KQ428707">
    <property type="protein sequence ID" value="KOF65963.1"/>
    <property type="molecule type" value="Genomic_DNA"/>
</dbReference>
<sequence>MDERKLKLTNSFIEMMLLVGADDTTGLCPFNTQVYPQKGITSLHMFSVTYEPKLLSYFSSNVVTHFYPCLVEEILTDTTVSDPKLQQIFPKDYSQSNIERRSVDNEQNSENASQSSLLADIENIAHFCFPDGSKVYKKKPKENTVHYLVLTNYTGERSYATCLTFFREYQAVLSTDGSVSLEQQQHQQQEDNLESDVGSVFSESSTTSTITVYIPQCCTLISKQPYFTVMKECLSLLIDRVETLHSHSEQTREFQKYIRQLSLTPIPPVGPLSVSLCLFGHTIIIHPPSHASLPIFDLPYNLVFICFSLDTIIKIVTCILTERQIVFASSSFGLLTIITETFCSFIHPFFWEHAYVPIVPHLCLELLDAPVPFIMGCHVKHLHTVSQITDLIVVNIDEGSLSLENTTTVIPEMPAEPVKLLQDVYEKIRFNFDLIEAVTPTSFSHKKNVEFRKQKNTLFNRQIQHSFVELMVNLFRNVVSEPKYFKPNKMLKQQLPEYVPFYTEVFETTLFKQFISTIASGRSTYWSELEVKTRPLSRQASFLPEELSLRKNHASSLGFVSTWFTDHSTNPSLLIPLINNIDFCKGYLNSCVDLCTKELQEERHFSERASLIYLRSMFLLACSKHMLAFADLVNLHRTAKTINIPSKLIKEVSRKIPQHKRNEDYHRLLRDYGISNMDEPDHQKSYNSKSLNTLKIPNHDIQLGEFLQLLHILDVCHCYNMKKNLFTVLSKLEKQTFVSPKSLSLFLESWQKNQEHFSHLPAIKKELTFIEWIIAVSSLILTSNGMGYLVLTNRRLLFIKLGSKKPLVVLRIQLIDSIEKKSKQSAFTQIDGLVIHYAEEKSFSAWLKKERDIWYLMLSEVWAAKLYSKDHKDDTAIISGAETACALLAIFSCQHSLAVSNVNIDNVIRQMCHFSTLHSLGQLTLPRPTRELLQKKISPCQEEVGQNVLRLLYLSRESRAQLWCSLSGGTVRVFDAIVWELENTFIKTLGDVMCLYSPDNRNVWAGSYNIYIISSESIKCVTQLLEHNSRVVAIIEAEKKGLVFTASWNGMIFKWDAESLKIEHRICLKDVEYLHDIQFCINFLWCACENKTLILSSEGVLLKEIDKICLDLPQRVPVQCYNLLTENDEMWIGYSSIGAVYVLDSVKFTLKEKIILKHNGCSRRGVTTIVKAKDMMWIGTKEGTIHVYNKQTYQNVVVLEGHVDAVYCLLSVEDRYIISGSGNKDSKIAIWSVGKLNFLLSRISSQNQVPDTLL</sequence>
<dbReference type="Gene3D" id="3.40.50.11500">
    <property type="match status" value="1"/>
</dbReference>
<dbReference type="PROSITE" id="PS50211">
    <property type="entry name" value="DENN"/>
    <property type="match status" value="1"/>
</dbReference>
<accession>A0A0L8FMU0</accession>
<name>A0A0L8FMU0_OCTBM</name>
<dbReference type="SMART" id="SM00799">
    <property type="entry name" value="DENN"/>
    <property type="match status" value="1"/>
</dbReference>
<dbReference type="InterPro" id="IPR005113">
    <property type="entry name" value="uDENN_dom"/>
</dbReference>